<dbReference type="EMBL" id="CP014567">
    <property type="protein sequence ID" value="AVI06571.1"/>
    <property type="molecule type" value="Genomic_DNA"/>
</dbReference>
<gene>
    <name evidence="3" type="ORF">AZE34_07295</name>
    <name evidence="4" type="ORF">J7T32_002750</name>
</gene>
<feature type="transmembrane region" description="Helical" evidence="1">
    <location>
        <begin position="107"/>
        <end position="129"/>
    </location>
</feature>
<evidence type="ECO:0000313" key="5">
    <source>
        <dbReference type="Proteomes" id="UP000665944"/>
    </source>
</evidence>
<dbReference type="Pfam" id="PF02517">
    <property type="entry name" value="Rce1-like"/>
    <property type="match status" value="1"/>
</dbReference>
<name>A0A3S7GWB4_STAHO</name>
<proteinExistence type="predicted"/>
<feature type="transmembrane region" description="Helical" evidence="1">
    <location>
        <begin position="212"/>
        <end position="230"/>
    </location>
</feature>
<feature type="transmembrane region" description="Helical" evidence="1">
    <location>
        <begin position="27"/>
        <end position="51"/>
    </location>
</feature>
<evidence type="ECO:0000259" key="2">
    <source>
        <dbReference type="Pfam" id="PF02517"/>
    </source>
</evidence>
<evidence type="ECO:0000256" key="1">
    <source>
        <dbReference type="SAM" id="Phobius"/>
    </source>
</evidence>
<dbReference type="PANTHER" id="PTHR36435">
    <property type="entry name" value="SLR1288 PROTEIN"/>
    <property type="match status" value="1"/>
</dbReference>
<dbReference type="GO" id="GO:0008237">
    <property type="term" value="F:metallopeptidase activity"/>
    <property type="evidence" value="ECO:0007669"/>
    <property type="project" value="UniProtKB-KW"/>
</dbReference>
<evidence type="ECO:0000313" key="4">
    <source>
        <dbReference type="EMBL" id="MCM5671687.1"/>
    </source>
</evidence>
<dbReference type="PANTHER" id="PTHR36435:SF1">
    <property type="entry name" value="CAAX AMINO TERMINAL PROTEASE FAMILY PROTEIN"/>
    <property type="match status" value="1"/>
</dbReference>
<evidence type="ECO:0000313" key="3">
    <source>
        <dbReference type="EMBL" id="AVI06571.1"/>
    </source>
</evidence>
<dbReference type="GO" id="GO:0004175">
    <property type="term" value="F:endopeptidase activity"/>
    <property type="evidence" value="ECO:0007669"/>
    <property type="project" value="UniProtKB-ARBA"/>
</dbReference>
<keyword evidence="4" id="KW-0482">Metalloprotease</keyword>
<keyword evidence="1" id="KW-0472">Membrane</keyword>
<dbReference type="RefSeq" id="WP_037541486.1">
    <property type="nucleotide sequence ID" value="NZ_CAXOIK010000003.1"/>
</dbReference>
<dbReference type="InterPro" id="IPR003675">
    <property type="entry name" value="Rce1/LyrA-like_dom"/>
</dbReference>
<reference evidence="3" key="1">
    <citation type="submission" date="2016-02" db="EMBL/GenBank/DDBJ databases">
        <title>Genomic sequence of a clinical Staphylococcus hominis isolate.</title>
        <authorList>
            <person name="McClure J.M."/>
            <person name="Zhang K."/>
        </authorList>
    </citation>
    <scope>NUCLEOTIDE SEQUENCE</scope>
    <source>
        <strain evidence="3">C34847</strain>
    </source>
</reference>
<organism evidence="3">
    <name type="scientific">Staphylococcus hominis</name>
    <dbReference type="NCBI Taxonomy" id="1290"/>
    <lineage>
        <taxon>Bacteria</taxon>
        <taxon>Bacillati</taxon>
        <taxon>Bacillota</taxon>
        <taxon>Bacilli</taxon>
        <taxon>Bacillales</taxon>
        <taxon>Staphylococcaceae</taxon>
        <taxon>Staphylococcus</taxon>
    </lineage>
</organism>
<keyword evidence="1" id="KW-0812">Transmembrane</keyword>
<feature type="transmembrane region" description="Helical" evidence="1">
    <location>
        <begin position="63"/>
        <end position="87"/>
    </location>
</feature>
<sequence>MKKEKDVITQVVSKNRWGNPEIIKKDFLLIPLFIFFQILTPIIIVFGVLGVTAMVTQQPPPSYLYNVMLSLSFVIAQFIVLGLFFTLHKFYITSVVRRQYRIAIHQYLKLIIITVIVSVMLYYGFNALAHMLPHPFGYVDTQAQRRLEGLFIHPSALIFTFISVVLLRPLIDELLFRHLLIHELGKKFNLLVMMIVSVLIETIVQVYDLISILEAIPYMIISIGAVIVYMKSGKNLAASYLYHSTVQLIIFIITMIDKLV</sequence>
<keyword evidence="1" id="KW-1133">Transmembrane helix</keyword>
<feature type="transmembrane region" description="Helical" evidence="1">
    <location>
        <begin position="237"/>
        <end position="256"/>
    </location>
</feature>
<dbReference type="GO" id="GO:0080120">
    <property type="term" value="P:CAAX-box protein maturation"/>
    <property type="evidence" value="ECO:0007669"/>
    <property type="project" value="UniProtKB-ARBA"/>
</dbReference>
<feature type="transmembrane region" description="Helical" evidence="1">
    <location>
        <begin position="149"/>
        <end position="167"/>
    </location>
</feature>
<dbReference type="Proteomes" id="UP000665944">
    <property type="component" value="Unassembled WGS sequence"/>
</dbReference>
<protein>
    <submittedName>
        <fullName evidence="3">Abortive infection protein</fullName>
    </submittedName>
    <submittedName>
        <fullName evidence="4">CPBP family intramembrane metalloprotease</fullName>
    </submittedName>
</protein>
<feature type="transmembrane region" description="Helical" evidence="1">
    <location>
        <begin position="188"/>
        <end position="206"/>
    </location>
</feature>
<accession>A0A3S7GWB4</accession>
<dbReference type="NCBIfam" id="NF041768">
    <property type="entry name" value="acyl_LnsB_CPBP"/>
    <property type="match status" value="1"/>
</dbReference>
<keyword evidence="4" id="KW-0645">Protease</keyword>
<feature type="domain" description="CAAX prenyl protease 2/Lysostaphin resistance protein A-like" evidence="2">
    <location>
        <begin position="156"/>
        <end position="248"/>
    </location>
</feature>
<dbReference type="InterPro" id="IPR056566">
    <property type="entry name" value="Acyl_LnsB_CPBP-like"/>
</dbReference>
<dbReference type="EMBL" id="JAGHKT020000002">
    <property type="protein sequence ID" value="MCM5671687.1"/>
    <property type="molecule type" value="Genomic_DNA"/>
</dbReference>
<keyword evidence="5" id="KW-1185">Reference proteome</keyword>
<dbReference type="AlphaFoldDB" id="A0A3S7GWB4"/>
<reference evidence="4 5" key="2">
    <citation type="submission" date="2022-06" db="EMBL/GenBank/DDBJ databases">
        <title>Staphylococcus hominis ShoR14 genome sequence.</title>
        <authorList>
            <person name="Yeo C.C."/>
            <person name="Chew C.H."/>
            <person name="Che Hamzah A.M."/>
            <person name="Al-Trad E.I."/>
        </authorList>
    </citation>
    <scope>NUCLEOTIDE SEQUENCE [LARGE SCALE GENOMIC DNA]</scope>
    <source>
        <strain evidence="4 5">ShoR14</strain>
    </source>
</reference>
<dbReference type="InterPro" id="IPR052710">
    <property type="entry name" value="CAAX_protease"/>
</dbReference>
<keyword evidence="4" id="KW-0378">Hydrolase</keyword>